<evidence type="ECO:0000313" key="5">
    <source>
        <dbReference type="EMBL" id="ORZ33890.1"/>
    </source>
</evidence>
<keyword evidence="2 5" id="KW-0489">Methyltransferase</keyword>
<dbReference type="Pfam" id="PF08241">
    <property type="entry name" value="Methyltransf_11"/>
    <property type="match status" value="1"/>
</dbReference>
<sequence>MTTSTSASAPAPATTTGAALPFRDRFGKLSDSYSKFRPTYPPELYAYLAAQCPQHDVAVDLGAGNGQATMSLLAHFARVVGTDGSLGQIEKARERLAAAEGAQVRDRVTFEVCKAEHVDRVVEPESVDLVTVAQAIHWFNLDPTYSAVSRILRPNGLLAIWTYPIPTFPSAPLLQSAFRAFYEHLHAHKWWDGIIRDYVDNQYANLPFPGSGTHLVEVLPKPAPWVVTRSWTFDDLVGFLGTWSAVGRARDEGGVDIVGEWSGRLREAWPKDEGEVQVQWTIHMRVAKKQVEQY</sequence>
<keyword evidence="3 5" id="KW-0808">Transferase</keyword>
<organism evidence="5 6">
    <name type="scientific">Catenaria anguillulae PL171</name>
    <dbReference type="NCBI Taxonomy" id="765915"/>
    <lineage>
        <taxon>Eukaryota</taxon>
        <taxon>Fungi</taxon>
        <taxon>Fungi incertae sedis</taxon>
        <taxon>Blastocladiomycota</taxon>
        <taxon>Blastocladiomycetes</taxon>
        <taxon>Blastocladiales</taxon>
        <taxon>Catenariaceae</taxon>
        <taxon>Catenaria</taxon>
    </lineage>
</organism>
<protein>
    <submittedName>
        <fullName evidence="5">S-adenosyl-L-methionine-dependent methyltransferase</fullName>
    </submittedName>
</protein>
<reference evidence="5 6" key="1">
    <citation type="submission" date="2016-07" db="EMBL/GenBank/DDBJ databases">
        <title>Pervasive Adenine N6-methylation of Active Genes in Fungi.</title>
        <authorList>
            <consortium name="DOE Joint Genome Institute"/>
            <person name="Mondo S.J."/>
            <person name="Dannebaum R.O."/>
            <person name="Kuo R.C."/>
            <person name="Labutti K."/>
            <person name="Haridas S."/>
            <person name="Kuo A."/>
            <person name="Salamov A."/>
            <person name="Ahrendt S.R."/>
            <person name="Lipzen A."/>
            <person name="Sullivan W."/>
            <person name="Andreopoulos W.B."/>
            <person name="Clum A."/>
            <person name="Lindquist E."/>
            <person name="Daum C."/>
            <person name="Ramamoorthy G.K."/>
            <person name="Gryganskyi A."/>
            <person name="Culley D."/>
            <person name="Magnuson J.K."/>
            <person name="James T.Y."/>
            <person name="O'Malley M.A."/>
            <person name="Stajich J.E."/>
            <person name="Spatafora J.W."/>
            <person name="Visel A."/>
            <person name="Grigoriev I.V."/>
        </authorList>
    </citation>
    <scope>NUCLEOTIDE SEQUENCE [LARGE SCALE GENOMIC DNA]</scope>
    <source>
        <strain evidence="5 6">PL171</strain>
    </source>
</reference>
<gene>
    <name evidence="5" type="ORF">BCR44DRAFT_48815</name>
</gene>
<accession>A0A1Y2HH20</accession>
<dbReference type="EMBL" id="MCFL01000032">
    <property type="protein sequence ID" value="ORZ33890.1"/>
    <property type="molecule type" value="Genomic_DNA"/>
</dbReference>
<evidence type="ECO:0000259" key="4">
    <source>
        <dbReference type="Pfam" id="PF08241"/>
    </source>
</evidence>
<dbReference type="Proteomes" id="UP000193411">
    <property type="component" value="Unassembled WGS sequence"/>
</dbReference>
<dbReference type="Gene3D" id="3.40.50.150">
    <property type="entry name" value="Vaccinia Virus protein VP39"/>
    <property type="match status" value="1"/>
</dbReference>
<dbReference type="PANTHER" id="PTHR44942:SF4">
    <property type="entry name" value="METHYLTRANSFERASE TYPE 11 DOMAIN-CONTAINING PROTEIN"/>
    <property type="match status" value="1"/>
</dbReference>
<dbReference type="InterPro" id="IPR029063">
    <property type="entry name" value="SAM-dependent_MTases_sf"/>
</dbReference>
<evidence type="ECO:0000256" key="2">
    <source>
        <dbReference type="ARBA" id="ARBA00022603"/>
    </source>
</evidence>
<dbReference type="STRING" id="765915.A0A1Y2HH20"/>
<feature type="domain" description="Methyltransferase type 11" evidence="4">
    <location>
        <begin position="59"/>
        <end position="160"/>
    </location>
</feature>
<comment type="caution">
    <text evidence="5">The sequence shown here is derived from an EMBL/GenBank/DDBJ whole genome shotgun (WGS) entry which is preliminary data.</text>
</comment>
<proteinExistence type="inferred from homology"/>
<comment type="similarity">
    <text evidence="1">Belongs to the methyltransferase superfamily.</text>
</comment>
<keyword evidence="6" id="KW-1185">Reference proteome</keyword>
<dbReference type="GO" id="GO:0032259">
    <property type="term" value="P:methylation"/>
    <property type="evidence" value="ECO:0007669"/>
    <property type="project" value="UniProtKB-KW"/>
</dbReference>
<dbReference type="InterPro" id="IPR051052">
    <property type="entry name" value="Diverse_substrate_MTase"/>
</dbReference>
<evidence type="ECO:0000313" key="6">
    <source>
        <dbReference type="Proteomes" id="UP000193411"/>
    </source>
</evidence>
<dbReference type="GO" id="GO:0008757">
    <property type="term" value="F:S-adenosylmethionine-dependent methyltransferase activity"/>
    <property type="evidence" value="ECO:0007669"/>
    <property type="project" value="InterPro"/>
</dbReference>
<name>A0A1Y2HH20_9FUNG</name>
<dbReference type="PANTHER" id="PTHR44942">
    <property type="entry name" value="METHYLTRANSF_11 DOMAIN-CONTAINING PROTEIN"/>
    <property type="match status" value="1"/>
</dbReference>
<dbReference type="SUPFAM" id="SSF53335">
    <property type="entry name" value="S-adenosyl-L-methionine-dependent methyltransferases"/>
    <property type="match status" value="1"/>
</dbReference>
<dbReference type="AlphaFoldDB" id="A0A1Y2HH20"/>
<evidence type="ECO:0000256" key="3">
    <source>
        <dbReference type="ARBA" id="ARBA00022679"/>
    </source>
</evidence>
<dbReference type="OrthoDB" id="10027013at2759"/>
<evidence type="ECO:0000256" key="1">
    <source>
        <dbReference type="ARBA" id="ARBA00008361"/>
    </source>
</evidence>
<dbReference type="CDD" id="cd02440">
    <property type="entry name" value="AdoMet_MTases"/>
    <property type="match status" value="1"/>
</dbReference>
<dbReference type="InterPro" id="IPR013216">
    <property type="entry name" value="Methyltransf_11"/>
</dbReference>